<gene>
    <name evidence="1" type="ORF">rsdtw13_39640</name>
</gene>
<dbReference type="EMBL" id="BROD01000001">
    <property type="protein sequence ID" value="GKX68706.1"/>
    <property type="molecule type" value="Genomic_DNA"/>
</dbReference>
<name>A0ACB5RHZ1_9CLOT</name>
<reference evidence="1" key="1">
    <citation type="journal article" date="2025" name="Int. J. Syst. Evol. Microbiol.">
        <title>Inconstantimicrobium mannanitabidum sp. nov., a novel member of the family Clostridiaceae isolated from anoxic soil under the treatment of reductive soil disinfestation.</title>
        <authorList>
            <person name="Ueki A."/>
            <person name="Tonouchi A."/>
            <person name="Honma S."/>
            <person name="Kaku N."/>
            <person name="Ueki K."/>
        </authorList>
    </citation>
    <scope>NUCLEOTIDE SEQUENCE</scope>
    <source>
        <strain evidence="1">TW13</strain>
    </source>
</reference>
<organism evidence="1 2">
    <name type="scientific">Inconstantimicrobium mannanitabidum</name>
    <dbReference type="NCBI Taxonomy" id="1604901"/>
    <lineage>
        <taxon>Bacteria</taxon>
        <taxon>Bacillati</taxon>
        <taxon>Bacillota</taxon>
        <taxon>Clostridia</taxon>
        <taxon>Eubacteriales</taxon>
        <taxon>Clostridiaceae</taxon>
        <taxon>Inconstantimicrobium</taxon>
    </lineage>
</organism>
<evidence type="ECO:0000313" key="1">
    <source>
        <dbReference type="EMBL" id="GKX68706.1"/>
    </source>
</evidence>
<accession>A0ACB5RHZ1</accession>
<proteinExistence type="predicted"/>
<keyword evidence="2" id="KW-1185">Reference proteome</keyword>
<comment type="caution">
    <text evidence="1">The sequence shown here is derived from an EMBL/GenBank/DDBJ whole genome shotgun (WGS) entry which is preliminary data.</text>
</comment>
<protein>
    <submittedName>
        <fullName evidence="1">Proline dipeptidase</fullName>
    </submittedName>
</protein>
<evidence type="ECO:0000313" key="2">
    <source>
        <dbReference type="Proteomes" id="UP001058074"/>
    </source>
</evidence>
<sequence length="357" mass="39736">MNKGRVNRLIDEMKNQGLEQMLVSSPASIFYLTGKWIEPGERMLALYININGASKLLVNELFPIHEDLGVEILWHNDTKNPIDDLLKVVHKDKKLGVDKNWPAHFLISLMERNGANGYANGSKIVDTIRMRKDEQEKELMRKASKLNDEAIDKVIKNLSMNKTEKQVCREIGESFEEMNTQGNSFAPIVGYGANGADPHHDSDASLPKAGDTVIIDMGCRNENYCSDMTRTVFLGEPTEEGKKVYNTVLEANRAGIAAVKPGVRFCDIDKAARDVIEKAGYGKYFTHRTGHSIGIEVHDFGDVSAVNKAKVEPGMIFSIEPGVYLSGNLGVRIEDLVMVTEDGCEVLNNYTKEMIVL</sequence>
<dbReference type="Proteomes" id="UP001058074">
    <property type="component" value="Unassembled WGS sequence"/>
</dbReference>